<sequence length="261" mass="28693">MQEVVKKRPIISARERGPGPGRYALPPTVGYINHDFTKPSSPAYSFHSRLSSAMVSVDSSPGPRYHIDAKVTRFGKMETPSYSILGRGRISKQRLNKTSSEVFQTPGPGAYSPEKAPPVNAHHRPPSYTIGSRTRYRSVDAVPAPNRYSLPNLLGCQVPHKPSSASFSFSGRRKIGAPSEDLSMSPGPAKYNSIHPDVYRQRQPSFSMQSRTKRPNNASDIPGPGTYSPEKSYVHLPKPPSCTMGIRHSEFVTPLVVHVVD</sequence>
<dbReference type="AlphaFoldDB" id="A0A3Q3G0B8"/>
<feature type="region of interest" description="Disordered" evidence="1">
    <location>
        <begin position="1"/>
        <end position="26"/>
    </location>
</feature>
<dbReference type="PANTHER" id="PTHR21580:SF57">
    <property type="entry name" value="OUTER DENSE FIBER OF SPERM TAILS 3-LIKE 2-RELATED"/>
    <property type="match status" value="1"/>
</dbReference>
<organism evidence="2 3">
    <name type="scientific">Labrus bergylta</name>
    <name type="common">ballan wrasse</name>
    <dbReference type="NCBI Taxonomy" id="56723"/>
    <lineage>
        <taxon>Eukaryota</taxon>
        <taxon>Metazoa</taxon>
        <taxon>Chordata</taxon>
        <taxon>Craniata</taxon>
        <taxon>Vertebrata</taxon>
        <taxon>Euteleostomi</taxon>
        <taxon>Actinopterygii</taxon>
        <taxon>Neopterygii</taxon>
        <taxon>Teleostei</taxon>
        <taxon>Neoteleostei</taxon>
        <taxon>Acanthomorphata</taxon>
        <taxon>Eupercaria</taxon>
        <taxon>Labriformes</taxon>
        <taxon>Labridae</taxon>
        <taxon>Labrus</taxon>
    </lineage>
</organism>
<feature type="region of interest" description="Disordered" evidence="1">
    <location>
        <begin position="101"/>
        <end position="131"/>
    </location>
</feature>
<keyword evidence="3" id="KW-1185">Reference proteome</keyword>
<reference evidence="2" key="2">
    <citation type="submission" date="2025-09" db="UniProtKB">
        <authorList>
            <consortium name="Ensembl"/>
        </authorList>
    </citation>
    <scope>IDENTIFICATION</scope>
</reference>
<dbReference type="InterPro" id="IPR010736">
    <property type="entry name" value="SHIPPO-rpt"/>
</dbReference>
<evidence type="ECO:0000256" key="1">
    <source>
        <dbReference type="SAM" id="MobiDB-lite"/>
    </source>
</evidence>
<dbReference type="PANTHER" id="PTHR21580">
    <property type="entry name" value="SHIPPO-1-RELATED"/>
    <property type="match status" value="1"/>
</dbReference>
<feature type="compositionally biased region" description="Polar residues" evidence="1">
    <location>
        <begin position="202"/>
        <end position="219"/>
    </location>
</feature>
<evidence type="ECO:0000313" key="3">
    <source>
        <dbReference type="Proteomes" id="UP000261660"/>
    </source>
</evidence>
<dbReference type="Ensembl" id="ENSLBET00000026350.1">
    <property type="protein sequence ID" value="ENSLBEP00000025079.1"/>
    <property type="gene ID" value="ENSLBEG00000019145.1"/>
</dbReference>
<dbReference type="Proteomes" id="UP000261660">
    <property type="component" value="Unplaced"/>
</dbReference>
<name>A0A3Q3G0B8_9LABR</name>
<dbReference type="GO" id="GO:0005856">
    <property type="term" value="C:cytoskeleton"/>
    <property type="evidence" value="ECO:0007669"/>
    <property type="project" value="TreeGrafter"/>
</dbReference>
<dbReference type="InterPro" id="IPR051291">
    <property type="entry name" value="CIMAP"/>
</dbReference>
<feature type="region of interest" description="Disordered" evidence="1">
    <location>
        <begin position="162"/>
        <end position="233"/>
    </location>
</feature>
<proteinExistence type="predicted"/>
<dbReference type="InParanoid" id="A0A3Q3G0B8"/>
<evidence type="ECO:0000313" key="2">
    <source>
        <dbReference type="Ensembl" id="ENSLBEP00000025079.1"/>
    </source>
</evidence>
<dbReference type="GeneTree" id="ENSGT00940000160480"/>
<reference evidence="2" key="1">
    <citation type="submission" date="2025-08" db="UniProtKB">
        <authorList>
            <consortium name="Ensembl"/>
        </authorList>
    </citation>
    <scope>IDENTIFICATION</scope>
</reference>
<protein>
    <submittedName>
        <fullName evidence="2">Outer dense fiber of sperm tails 3-like 2a</fullName>
    </submittedName>
</protein>
<accession>A0A3Q3G0B8</accession>
<dbReference type="Pfam" id="PF07004">
    <property type="entry name" value="SHIPPO-rpt"/>
    <property type="match status" value="5"/>
</dbReference>